<gene>
    <name evidence="3" type="ORF">ACH5RR_014252</name>
</gene>
<dbReference type="Pfam" id="PF07839">
    <property type="entry name" value="CaM_binding"/>
    <property type="match status" value="1"/>
</dbReference>
<dbReference type="EMBL" id="JBJUIK010000006">
    <property type="protein sequence ID" value="KAL3525880.1"/>
    <property type="molecule type" value="Genomic_DNA"/>
</dbReference>
<proteinExistence type="predicted"/>
<dbReference type="InterPro" id="IPR012417">
    <property type="entry name" value="CaM-bd_dom_pln"/>
</dbReference>
<keyword evidence="4" id="KW-1185">Reference proteome</keyword>
<feature type="compositionally biased region" description="Basic and acidic residues" evidence="1">
    <location>
        <begin position="42"/>
        <end position="62"/>
    </location>
</feature>
<evidence type="ECO:0000259" key="2">
    <source>
        <dbReference type="SMART" id="SM01054"/>
    </source>
</evidence>
<feature type="region of interest" description="Disordered" evidence="1">
    <location>
        <begin position="323"/>
        <end position="367"/>
    </location>
</feature>
<feature type="compositionally biased region" description="Basic and acidic residues" evidence="1">
    <location>
        <begin position="568"/>
        <end position="582"/>
    </location>
</feature>
<feature type="region of interest" description="Disordered" evidence="1">
    <location>
        <begin position="220"/>
        <end position="304"/>
    </location>
</feature>
<organism evidence="3 4">
    <name type="scientific">Cinchona calisaya</name>
    <dbReference type="NCBI Taxonomy" id="153742"/>
    <lineage>
        <taxon>Eukaryota</taxon>
        <taxon>Viridiplantae</taxon>
        <taxon>Streptophyta</taxon>
        <taxon>Embryophyta</taxon>
        <taxon>Tracheophyta</taxon>
        <taxon>Spermatophyta</taxon>
        <taxon>Magnoliopsida</taxon>
        <taxon>eudicotyledons</taxon>
        <taxon>Gunneridae</taxon>
        <taxon>Pentapetalae</taxon>
        <taxon>asterids</taxon>
        <taxon>lamiids</taxon>
        <taxon>Gentianales</taxon>
        <taxon>Rubiaceae</taxon>
        <taxon>Cinchonoideae</taxon>
        <taxon>Cinchoneae</taxon>
        <taxon>Cinchona</taxon>
    </lineage>
</organism>
<feature type="compositionally biased region" description="Low complexity" evidence="1">
    <location>
        <begin position="234"/>
        <end position="248"/>
    </location>
</feature>
<evidence type="ECO:0000256" key="1">
    <source>
        <dbReference type="SAM" id="MobiDB-lite"/>
    </source>
</evidence>
<feature type="compositionally biased region" description="Polar residues" evidence="1">
    <location>
        <begin position="278"/>
        <end position="291"/>
    </location>
</feature>
<feature type="region of interest" description="Disordered" evidence="1">
    <location>
        <begin position="142"/>
        <end position="163"/>
    </location>
</feature>
<feature type="compositionally biased region" description="Polar residues" evidence="1">
    <location>
        <begin position="498"/>
        <end position="511"/>
    </location>
</feature>
<dbReference type="Proteomes" id="UP001630127">
    <property type="component" value="Unassembled WGS sequence"/>
</dbReference>
<name>A0ABD3A5Q8_9GENT</name>
<dbReference type="PANTHER" id="PTHR33349:SF1">
    <property type="entry name" value="EMB|CAB62594.1"/>
    <property type="match status" value="1"/>
</dbReference>
<feature type="compositionally biased region" description="Polar residues" evidence="1">
    <location>
        <begin position="18"/>
        <end position="35"/>
    </location>
</feature>
<feature type="region of interest" description="Disordered" evidence="1">
    <location>
        <begin position="1"/>
        <end position="77"/>
    </location>
</feature>
<feature type="compositionally biased region" description="Basic residues" evidence="1">
    <location>
        <begin position="538"/>
        <end position="547"/>
    </location>
</feature>
<feature type="domain" description="Calmodulin-binding" evidence="2">
    <location>
        <begin position="538"/>
        <end position="652"/>
    </location>
</feature>
<dbReference type="AlphaFoldDB" id="A0ABD3A5Q8"/>
<feature type="compositionally biased region" description="Polar residues" evidence="1">
    <location>
        <begin position="63"/>
        <end position="72"/>
    </location>
</feature>
<feature type="compositionally biased region" description="Basic and acidic residues" evidence="1">
    <location>
        <begin position="341"/>
        <end position="367"/>
    </location>
</feature>
<feature type="region of interest" description="Disordered" evidence="1">
    <location>
        <begin position="525"/>
        <end position="601"/>
    </location>
</feature>
<feature type="region of interest" description="Disordered" evidence="1">
    <location>
        <begin position="384"/>
        <end position="511"/>
    </location>
</feature>
<feature type="compositionally biased region" description="Polar residues" evidence="1">
    <location>
        <begin position="1"/>
        <end position="10"/>
    </location>
</feature>
<feature type="compositionally biased region" description="Basic and acidic residues" evidence="1">
    <location>
        <begin position="251"/>
        <end position="263"/>
    </location>
</feature>
<reference evidence="3 4" key="1">
    <citation type="submission" date="2024-11" db="EMBL/GenBank/DDBJ databases">
        <title>A near-complete genome assembly of Cinchona calisaya.</title>
        <authorList>
            <person name="Lian D.C."/>
            <person name="Zhao X.W."/>
            <person name="Wei L."/>
        </authorList>
    </citation>
    <scope>NUCLEOTIDE SEQUENCE [LARGE SCALE GENOMIC DNA]</scope>
    <source>
        <tissue evidence="3">Nenye</tissue>
    </source>
</reference>
<evidence type="ECO:0000313" key="4">
    <source>
        <dbReference type="Proteomes" id="UP001630127"/>
    </source>
</evidence>
<dbReference type="SMART" id="SM01054">
    <property type="entry name" value="CaM_binding"/>
    <property type="match status" value="1"/>
</dbReference>
<evidence type="ECO:0000313" key="3">
    <source>
        <dbReference type="EMBL" id="KAL3525880.1"/>
    </source>
</evidence>
<feature type="compositionally biased region" description="Acidic residues" evidence="1">
    <location>
        <begin position="422"/>
        <end position="492"/>
    </location>
</feature>
<comment type="caution">
    <text evidence="3">The sequence shown here is derived from an EMBL/GenBank/DDBJ whole genome shotgun (WGS) entry which is preliminary data.</text>
</comment>
<dbReference type="PANTHER" id="PTHR33349">
    <property type="entry name" value="EMB|CAB62594.1"/>
    <property type="match status" value="1"/>
</dbReference>
<sequence length="664" mass="73778">MAEETVNSLVTCGKSESDVTSSGETSIRKPSSPDNAGSVLPRSDRASSDSCHDFNDSRRKSTGEPSPQNSKQKVVPHYLRASTGSCHDFCKYGHKHAVEKKERYPWQKRIIRTPSETQNHAVSVTLRERKKTTVLKQMVSPDMKSHSLKHGVSSGEINSADPPEIIKKLPSEKVEVSPKCDALFHNKKSKAEKRMNIFSNKHSPPLQPFPTKQFSSFQALKSAKKVEKSEKTMSSFSQQSSPSVGPQPFAKKAENGEKMRNDLSQKSSPSVGQHRVLSKSTSSFRTPQSINGRGKRKDYTKASRNMVVNKASAKKVFATPIASLSPKPSMNRNVTRKAKKNREVVSHLNDQNRNEKEEMGKTDGEKAPEKILHVIVVETKNDIAESTEESDVVSSLVPQSVSSLKSLSQPLSPSLSSHEEREGDDEDDDDDGDDAAAAAADEDDDYIEDVEEEEDGELEVYDDEEEEVGDENGEFEVYDDVDDEEEEVDDENGYACETTGQFSNKNGMANNNDIEAVEGNLGKSLRKGGVFSESKNPRPMKLKFKRGKVVELQSENNGPRRLRFRRGRVMEENHDQKGEIRMRNFKKKGPDGDGNDSNPCNEKVVLRHQDMQGRKDAQGLFNNVIEETASKLVESRKSKVKALVGAFETVISLQDAKPSLQTVS</sequence>
<feature type="compositionally biased region" description="Low complexity" evidence="1">
    <location>
        <begin position="392"/>
        <end position="416"/>
    </location>
</feature>
<accession>A0ABD3A5Q8</accession>
<protein>
    <recommendedName>
        <fullName evidence="2">Calmodulin-binding domain-containing protein</fullName>
    </recommendedName>
</protein>